<dbReference type="PROSITE" id="PS50011">
    <property type="entry name" value="PROTEIN_KINASE_DOM"/>
    <property type="match status" value="1"/>
</dbReference>
<dbReference type="Proteomes" id="UP001372338">
    <property type="component" value="Unassembled WGS sequence"/>
</dbReference>
<dbReference type="EMBL" id="JAYWIO010000006">
    <property type="protein sequence ID" value="KAK7256714.1"/>
    <property type="molecule type" value="Genomic_DNA"/>
</dbReference>
<evidence type="ECO:0000256" key="2">
    <source>
        <dbReference type="ARBA" id="ARBA00012513"/>
    </source>
</evidence>
<keyword evidence="3" id="KW-1003">Cell membrane</keyword>
<dbReference type="EC" id="2.7.11.1" evidence="2"/>
<evidence type="ECO:0000256" key="10">
    <source>
        <dbReference type="ARBA" id="ARBA00022989"/>
    </source>
</evidence>
<evidence type="ECO:0000256" key="4">
    <source>
        <dbReference type="ARBA" id="ARBA00022527"/>
    </source>
</evidence>
<evidence type="ECO:0000256" key="7">
    <source>
        <dbReference type="ARBA" id="ARBA00022741"/>
    </source>
</evidence>
<keyword evidence="5" id="KW-0808">Transferase</keyword>
<reference evidence="15 16" key="1">
    <citation type="submission" date="2024-01" db="EMBL/GenBank/DDBJ databases">
        <title>The genomes of 5 underutilized Papilionoideae crops provide insights into root nodulation and disease resistanc.</title>
        <authorList>
            <person name="Yuan L."/>
        </authorList>
    </citation>
    <scope>NUCLEOTIDE SEQUENCE [LARGE SCALE GENOMIC DNA]</scope>
    <source>
        <strain evidence="15">ZHUSHIDOU_FW_LH</strain>
        <tissue evidence="15">Leaf</tissue>
    </source>
</reference>
<name>A0AAN9EGN1_CROPI</name>
<dbReference type="GO" id="GO:0005524">
    <property type="term" value="F:ATP binding"/>
    <property type="evidence" value="ECO:0007669"/>
    <property type="project" value="UniProtKB-KW"/>
</dbReference>
<proteinExistence type="predicted"/>
<keyword evidence="16" id="KW-1185">Reference proteome</keyword>
<evidence type="ECO:0000313" key="16">
    <source>
        <dbReference type="Proteomes" id="UP001372338"/>
    </source>
</evidence>
<evidence type="ECO:0000256" key="11">
    <source>
        <dbReference type="ARBA" id="ARBA00023136"/>
    </source>
</evidence>
<dbReference type="Gene3D" id="1.10.510.10">
    <property type="entry name" value="Transferase(Phosphotransferase) domain 1"/>
    <property type="match status" value="1"/>
</dbReference>
<dbReference type="InterPro" id="IPR047117">
    <property type="entry name" value="PERK1-13-like"/>
</dbReference>
<gene>
    <name evidence="15" type="ORF">RIF29_30172</name>
</gene>
<evidence type="ECO:0000256" key="8">
    <source>
        <dbReference type="ARBA" id="ARBA00022777"/>
    </source>
</evidence>
<keyword evidence="11" id="KW-0472">Membrane</keyword>
<sequence>MAPEYASSGTFTEKSDVYSFGVILLELISGQRPLDATRCPIDIVKWAVQHDDCDGLVDPRLRMNYIVDETNRMFACAKRCVRNSDQSRPQMTWVVRFLEGNVSLHDHLNEESVPWPSRGSGSIEIHDSSQ</sequence>
<evidence type="ECO:0000259" key="14">
    <source>
        <dbReference type="PROSITE" id="PS50011"/>
    </source>
</evidence>
<evidence type="ECO:0000256" key="6">
    <source>
        <dbReference type="ARBA" id="ARBA00022692"/>
    </source>
</evidence>
<evidence type="ECO:0000256" key="9">
    <source>
        <dbReference type="ARBA" id="ARBA00022840"/>
    </source>
</evidence>
<evidence type="ECO:0000256" key="5">
    <source>
        <dbReference type="ARBA" id="ARBA00022679"/>
    </source>
</evidence>
<dbReference type="SUPFAM" id="SSF56112">
    <property type="entry name" value="Protein kinase-like (PK-like)"/>
    <property type="match status" value="1"/>
</dbReference>
<evidence type="ECO:0000256" key="1">
    <source>
        <dbReference type="ARBA" id="ARBA00004162"/>
    </source>
</evidence>
<dbReference type="InterPro" id="IPR011009">
    <property type="entry name" value="Kinase-like_dom_sf"/>
</dbReference>
<keyword evidence="10" id="KW-1133">Transmembrane helix</keyword>
<comment type="caution">
    <text evidence="15">The sequence shown here is derived from an EMBL/GenBank/DDBJ whole genome shotgun (WGS) entry which is preliminary data.</text>
</comment>
<protein>
    <recommendedName>
        <fullName evidence="2">non-specific serine/threonine protein kinase</fullName>
        <ecNumber evidence="2">2.7.11.1</ecNumber>
    </recommendedName>
</protein>
<keyword evidence="8" id="KW-0418">Kinase</keyword>
<dbReference type="InterPro" id="IPR001245">
    <property type="entry name" value="Ser-Thr/Tyr_kinase_cat_dom"/>
</dbReference>
<comment type="catalytic activity">
    <reaction evidence="12">
        <text>L-threonyl-[protein] + ATP = O-phospho-L-threonyl-[protein] + ADP + H(+)</text>
        <dbReference type="Rhea" id="RHEA:46608"/>
        <dbReference type="Rhea" id="RHEA-COMP:11060"/>
        <dbReference type="Rhea" id="RHEA-COMP:11605"/>
        <dbReference type="ChEBI" id="CHEBI:15378"/>
        <dbReference type="ChEBI" id="CHEBI:30013"/>
        <dbReference type="ChEBI" id="CHEBI:30616"/>
        <dbReference type="ChEBI" id="CHEBI:61977"/>
        <dbReference type="ChEBI" id="CHEBI:456216"/>
        <dbReference type="EC" id="2.7.11.1"/>
    </reaction>
</comment>
<keyword evidence="7" id="KW-0547">Nucleotide-binding</keyword>
<dbReference type="Pfam" id="PF07714">
    <property type="entry name" value="PK_Tyr_Ser-Thr"/>
    <property type="match status" value="1"/>
</dbReference>
<feature type="domain" description="Protein kinase" evidence="14">
    <location>
        <begin position="1"/>
        <end position="108"/>
    </location>
</feature>
<evidence type="ECO:0000313" key="15">
    <source>
        <dbReference type="EMBL" id="KAK7256714.1"/>
    </source>
</evidence>
<keyword evidence="9" id="KW-0067">ATP-binding</keyword>
<dbReference type="InterPro" id="IPR000719">
    <property type="entry name" value="Prot_kinase_dom"/>
</dbReference>
<organism evidence="15 16">
    <name type="scientific">Crotalaria pallida</name>
    <name type="common">Smooth rattlebox</name>
    <name type="synonym">Crotalaria striata</name>
    <dbReference type="NCBI Taxonomy" id="3830"/>
    <lineage>
        <taxon>Eukaryota</taxon>
        <taxon>Viridiplantae</taxon>
        <taxon>Streptophyta</taxon>
        <taxon>Embryophyta</taxon>
        <taxon>Tracheophyta</taxon>
        <taxon>Spermatophyta</taxon>
        <taxon>Magnoliopsida</taxon>
        <taxon>eudicotyledons</taxon>
        <taxon>Gunneridae</taxon>
        <taxon>Pentapetalae</taxon>
        <taxon>rosids</taxon>
        <taxon>fabids</taxon>
        <taxon>Fabales</taxon>
        <taxon>Fabaceae</taxon>
        <taxon>Papilionoideae</taxon>
        <taxon>50 kb inversion clade</taxon>
        <taxon>genistoids sensu lato</taxon>
        <taxon>core genistoids</taxon>
        <taxon>Crotalarieae</taxon>
        <taxon>Crotalaria</taxon>
    </lineage>
</organism>
<dbReference type="PANTHER" id="PTHR47982:SF35">
    <property type="entry name" value="PROLINE-RICH RECEPTOR-LIKE PROTEIN KINASE PERK1-RELATED"/>
    <property type="match status" value="1"/>
</dbReference>
<evidence type="ECO:0000256" key="3">
    <source>
        <dbReference type="ARBA" id="ARBA00022475"/>
    </source>
</evidence>
<dbReference type="PANTHER" id="PTHR47982">
    <property type="entry name" value="PROLINE-RICH RECEPTOR-LIKE PROTEIN KINASE PERK4"/>
    <property type="match status" value="1"/>
</dbReference>
<accession>A0AAN9EGN1</accession>
<evidence type="ECO:0000256" key="12">
    <source>
        <dbReference type="ARBA" id="ARBA00047899"/>
    </source>
</evidence>
<evidence type="ECO:0000256" key="13">
    <source>
        <dbReference type="ARBA" id="ARBA00048679"/>
    </source>
</evidence>
<comment type="catalytic activity">
    <reaction evidence="13">
        <text>L-seryl-[protein] + ATP = O-phospho-L-seryl-[protein] + ADP + H(+)</text>
        <dbReference type="Rhea" id="RHEA:17989"/>
        <dbReference type="Rhea" id="RHEA-COMP:9863"/>
        <dbReference type="Rhea" id="RHEA-COMP:11604"/>
        <dbReference type="ChEBI" id="CHEBI:15378"/>
        <dbReference type="ChEBI" id="CHEBI:29999"/>
        <dbReference type="ChEBI" id="CHEBI:30616"/>
        <dbReference type="ChEBI" id="CHEBI:83421"/>
        <dbReference type="ChEBI" id="CHEBI:456216"/>
        <dbReference type="EC" id="2.7.11.1"/>
    </reaction>
</comment>
<dbReference type="GO" id="GO:0004674">
    <property type="term" value="F:protein serine/threonine kinase activity"/>
    <property type="evidence" value="ECO:0007669"/>
    <property type="project" value="UniProtKB-KW"/>
</dbReference>
<dbReference type="GO" id="GO:0005886">
    <property type="term" value="C:plasma membrane"/>
    <property type="evidence" value="ECO:0007669"/>
    <property type="project" value="UniProtKB-SubCell"/>
</dbReference>
<keyword evidence="6" id="KW-0812">Transmembrane</keyword>
<dbReference type="AlphaFoldDB" id="A0AAN9EGN1"/>
<keyword evidence="4" id="KW-0723">Serine/threonine-protein kinase</keyword>
<comment type="subcellular location">
    <subcellularLocation>
        <location evidence="1">Cell membrane</location>
        <topology evidence="1">Single-pass membrane protein</topology>
    </subcellularLocation>
</comment>